<dbReference type="AlphaFoldDB" id="A0A5K1U2X5"/>
<feature type="transmembrane region" description="Helical" evidence="1">
    <location>
        <begin position="101"/>
        <end position="119"/>
    </location>
</feature>
<dbReference type="VEuPathDB" id="AmoebaDB:EHI8A_025260"/>
<dbReference type="OMA" id="IAQILMI"/>
<organism evidence="2 3">
    <name type="scientific">Entamoeba histolytica</name>
    <dbReference type="NCBI Taxonomy" id="5759"/>
    <lineage>
        <taxon>Eukaryota</taxon>
        <taxon>Amoebozoa</taxon>
        <taxon>Evosea</taxon>
        <taxon>Archamoebae</taxon>
        <taxon>Mastigamoebida</taxon>
        <taxon>Entamoebidae</taxon>
        <taxon>Entamoeba</taxon>
    </lineage>
</organism>
<proteinExistence type="predicted"/>
<feature type="transmembrane region" description="Helical" evidence="1">
    <location>
        <begin position="131"/>
        <end position="150"/>
    </location>
</feature>
<keyword evidence="1" id="KW-0812">Transmembrane</keyword>
<feature type="transmembrane region" description="Helical" evidence="1">
    <location>
        <begin position="276"/>
        <end position="294"/>
    </location>
</feature>
<dbReference type="VEuPathDB" id="AmoebaDB:EHI7A_034580"/>
<feature type="transmembrane region" description="Helical" evidence="1">
    <location>
        <begin position="76"/>
        <end position="95"/>
    </location>
</feature>
<dbReference type="EMBL" id="BDEQ01000001">
    <property type="protein sequence ID" value="GAT95810.1"/>
    <property type="molecule type" value="Genomic_DNA"/>
</dbReference>
<name>A0A5K1U2X5_ENTHI</name>
<dbReference type="VEuPathDB" id="AmoebaDB:EHI_053070"/>
<keyword evidence="1" id="KW-0472">Membrane</keyword>
<evidence type="ECO:0000256" key="1">
    <source>
        <dbReference type="SAM" id="Phobius"/>
    </source>
</evidence>
<reference evidence="2 3" key="1">
    <citation type="submission" date="2016-05" db="EMBL/GenBank/DDBJ databases">
        <title>First whole genome sequencing of Entamoeba histolytica HM1:IMSS-clone-6.</title>
        <authorList>
            <person name="Mukherjee Avik.K."/>
            <person name="Izumyama S."/>
            <person name="Nakada-Tsukui K."/>
            <person name="Nozaki T."/>
        </authorList>
    </citation>
    <scope>NUCLEOTIDE SEQUENCE [LARGE SCALE GENOMIC DNA]</scope>
    <source>
        <strain evidence="2 3">HM1:IMSS clone 6</strain>
    </source>
</reference>
<dbReference type="VEuPathDB" id="AmoebaDB:KM1_187040"/>
<dbReference type="Proteomes" id="UP000078387">
    <property type="component" value="Unassembled WGS sequence"/>
</dbReference>
<sequence>MGDMSEDDSSILIKDEPMNKEENTVDTILGTKALITTVSTISFVIYVIAFIILLMIDSWVTMLLMKIMEHISMKYIIINIPLIILSILIFIEVGFTKGTIGRIMAIIKSSIIIGIIPIISLRLDTILKGDVIYYFIPIFVVEGINIIIRINTFYFNYKDIQKHKEVFGYSWQLGITILSDISRIGGEILIILGLTENSQLYENYLWCGIMFIGSLILYFIGFIFLKETKTYTGILKNIMRVLFIIYGITQIILIVLNTGKYHICSILVASIPTLVYLSFIHLCFIVFPILYLCIFKKIVKSHLDDNTTTSFLHEN</sequence>
<evidence type="ECO:0000313" key="3">
    <source>
        <dbReference type="Proteomes" id="UP000078387"/>
    </source>
</evidence>
<accession>A0A5K1U2X5</accession>
<keyword evidence="1" id="KW-1133">Transmembrane helix</keyword>
<evidence type="ECO:0000313" key="2">
    <source>
        <dbReference type="EMBL" id="GAT95810.1"/>
    </source>
</evidence>
<dbReference type="VEuPathDB" id="AmoebaDB:EHI5A_050520"/>
<comment type="caution">
    <text evidence="2">The sequence shown here is derived from an EMBL/GenBank/DDBJ whole genome shotgun (WGS) entry which is preliminary data.</text>
</comment>
<feature type="transmembrane region" description="Helical" evidence="1">
    <location>
        <begin position="43"/>
        <end position="64"/>
    </location>
</feature>
<protein>
    <submittedName>
        <fullName evidence="2">Uncharacterized protein</fullName>
    </submittedName>
</protein>
<gene>
    <name evidence="2" type="ORF">CL6EHI_053070</name>
</gene>
<feature type="transmembrane region" description="Helical" evidence="1">
    <location>
        <begin position="203"/>
        <end position="225"/>
    </location>
</feature>
<feature type="transmembrane region" description="Helical" evidence="1">
    <location>
        <begin position="237"/>
        <end position="256"/>
    </location>
</feature>